<dbReference type="InterPro" id="IPR038765">
    <property type="entry name" value="Papain-like_cys_pep_sf"/>
</dbReference>
<organism evidence="2 3">
    <name type="scientific">Carboxydothermus islandicus</name>
    <dbReference type="NCBI Taxonomy" id="661089"/>
    <lineage>
        <taxon>Bacteria</taxon>
        <taxon>Bacillati</taxon>
        <taxon>Bacillota</taxon>
        <taxon>Clostridia</taxon>
        <taxon>Thermoanaerobacterales</taxon>
        <taxon>Thermoanaerobacteraceae</taxon>
        <taxon>Carboxydothermus</taxon>
    </lineage>
</organism>
<dbReference type="Proteomes" id="UP000187338">
    <property type="component" value="Unassembled WGS sequence"/>
</dbReference>
<name>A0A1L8D161_9THEO</name>
<dbReference type="EMBL" id="BDJL01000019">
    <property type="protein sequence ID" value="GAV24857.1"/>
    <property type="molecule type" value="Genomic_DNA"/>
</dbReference>
<comment type="caution">
    <text evidence="2">The sequence shown here is derived from an EMBL/GenBank/DDBJ whole genome shotgun (WGS) entry which is preliminary data.</text>
</comment>
<dbReference type="STRING" id="661089.ciss_07900"/>
<dbReference type="InterPro" id="IPR002931">
    <property type="entry name" value="Transglutaminase-like"/>
</dbReference>
<evidence type="ECO:0000313" key="3">
    <source>
        <dbReference type="Proteomes" id="UP000187338"/>
    </source>
</evidence>
<feature type="domain" description="Transglutaminase-like" evidence="1">
    <location>
        <begin position="39"/>
        <end position="123"/>
    </location>
</feature>
<proteinExistence type="predicted"/>
<gene>
    <name evidence="2" type="ORF">ciss_07900</name>
</gene>
<reference evidence="3" key="1">
    <citation type="submission" date="2016-12" db="EMBL/GenBank/DDBJ databases">
        <title>Draft Genome Sequences od Carboxydothermus pertinax and islandicus, Hydrogenogenic Carboxydotrophic Bacteria.</title>
        <authorList>
            <person name="Fukuyama Y."/>
            <person name="Ohmae K."/>
            <person name="Yoneda Y."/>
            <person name="Yoshida T."/>
            <person name="Sako Y."/>
        </authorList>
    </citation>
    <scope>NUCLEOTIDE SEQUENCE [LARGE SCALE GENOMIC DNA]</scope>
    <source>
        <strain evidence="3">SET</strain>
    </source>
</reference>
<dbReference type="AlphaFoldDB" id="A0A1L8D161"/>
<keyword evidence="3" id="KW-1185">Reference proteome</keyword>
<dbReference type="Pfam" id="PF01841">
    <property type="entry name" value="Transglut_core"/>
    <property type="match status" value="1"/>
</dbReference>
<dbReference type="Gene3D" id="3.10.620.30">
    <property type="match status" value="1"/>
</dbReference>
<dbReference type="SUPFAM" id="SSF54001">
    <property type="entry name" value="Cysteine proteinases"/>
    <property type="match status" value="1"/>
</dbReference>
<sequence>MFYGLFQLLNYNYKNCVLNFGKKITYQIIQKNEANNKKLILNKSIEYIIKNIKYDENSSYSWYKPLSKTWVEKSGVCLNQTELLASLLLSHNIKSNIVIGYLDGLPHAWLEVNDNNLGYLILDITYIQKLYESKQIKDLNEIFNHDYNLYCVECNYQKDSIATNLKGAYFLIYRRYPILSEFWDKLKESPL</sequence>
<evidence type="ECO:0000313" key="2">
    <source>
        <dbReference type="EMBL" id="GAV24857.1"/>
    </source>
</evidence>
<protein>
    <submittedName>
        <fullName evidence="2">Transglutaminase</fullName>
    </submittedName>
</protein>
<evidence type="ECO:0000259" key="1">
    <source>
        <dbReference type="Pfam" id="PF01841"/>
    </source>
</evidence>
<accession>A0A1L8D161</accession>